<evidence type="ECO:0000256" key="1">
    <source>
        <dbReference type="SAM" id="MobiDB-lite"/>
    </source>
</evidence>
<evidence type="ECO:0000313" key="2">
    <source>
        <dbReference type="EMBL" id="GGO44821.1"/>
    </source>
</evidence>
<dbReference type="RefSeq" id="WP_189174391.1">
    <property type="nucleotide sequence ID" value="NZ_BMNG01000006.1"/>
</dbReference>
<dbReference type="EMBL" id="BMNG01000006">
    <property type="protein sequence ID" value="GGO44821.1"/>
    <property type="molecule type" value="Genomic_DNA"/>
</dbReference>
<organism evidence="2 3">
    <name type="scientific">Streptomyces lasiicapitis</name>
    <dbReference type="NCBI Taxonomy" id="1923961"/>
    <lineage>
        <taxon>Bacteria</taxon>
        <taxon>Bacillati</taxon>
        <taxon>Actinomycetota</taxon>
        <taxon>Actinomycetes</taxon>
        <taxon>Kitasatosporales</taxon>
        <taxon>Streptomycetaceae</taxon>
        <taxon>Streptomyces</taxon>
    </lineage>
</organism>
<gene>
    <name evidence="2" type="ORF">GCM10012286_31970</name>
</gene>
<dbReference type="InterPro" id="IPR044548">
    <property type="entry name" value="AF0060_NTP-PPase_MazG-like"/>
</dbReference>
<keyword evidence="3" id="KW-1185">Reference proteome</keyword>
<evidence type="ECO:0008006" key="4">
    <source>
        <dbReference type="Google" id="ProtNLM"/>
    </source>
</evidence>
<sequence>MPDPIPAPRATDPAPADAPTDLWATVDRLHGWLESHSRNPPRETLLLRMLKLAEETGEVAQAVIGATGQNPRKGTTHTWDDVESELCDVVITALVALRTLTPAPEQALASRLRAVEQRSVPGRNPESAPGRSPEPVPRP</sequence>
<proteinExistence type="predicted"/>
<comment type="caution">
    <text evidence="2">The sequence shown here is derived from an EMBL/GenBank/DDBJ whole genome shotgun (WGS) entry which is preliminary data.</text>
</comment>
<feature type="region of interest" description="Disordered" evidence="1">
    <location>
        <begin position="112"/>
        <end position="139"/>
    </location>
</feature>
<evidence type="ECO:0000313" key="3">
    <source>
        <dbReference type="Proteomes" id="UP000656881"/>
    </source>
</evidence>
<dbReference type="SUPFAM" id="SSF101386">
    <property type="entry name" value="all-alpha NTP pyrophosphatases"/>
    <property type="match status" value="1"/>
</dbReference>
<accession>A0ABQ2LZ40</accession>
<dbReference type="Proteomes" id="UP000656881">
    <property type="component" value="Unassembled WGS sequence"/>
</dbReference>
<dbReference type="Gene3D" id="1.10.287.1080">
    <property type="entry name" value="MazG-like"/>
    <property type="match status" value="1"/>
</dbReference>
<dbReference type="CDD" id="cd11533">
    <property type="entry name" value="NTP-PPase_Af0060_like"/>
    <property type="match status" value="1"/>
</dbReference>
<reference evidence="3" key="1">
    <citation type="journal article" date="2019" name="Int. J. Syst. Evol. Microbiol.">
        <title>The Global Catalogue of Microorganisms (GCM) 10K type strain sequencing project: providing services to taxonomists for standard genome sequencing and annotation.</title>
        <authorList>
            <consortium name="The Broad Institute Genomics Platform"/>
            <consortium name="The Broad Institute Genome Sequencing Center for Infectious Disease"/>
            <person name="Wu L."/>
            <person name="Ma J."/>
        </authorList>
    </citation>
    <scope>NUCLEOTIDE SEQUENCE [LARGE SCALE GENOMIC DNA]</scope>
    <source>
        <strain evidence="3">CGMCC 4.7349</strain>
    </source>
</reference>
<protein>
    <recommendedName>
        <fullName evidence="4">NTP pyrophosphohydrolase MazG putative catalytic core domain-containing protein</fullName>
    </recommendedName>
</protein>
<name>A0ABQ2LZ40_9ACTN</name>